<keyword evidence="2" id="KW-1185">Reference proteome</keyword>
<dbReference type="EMBL" id="MU274900">
    <property type="protein sequence ID" value="KAI0094147.1"/>
    <property type="molecule type" value="Genomic_DNA"/>
</dbReference>
<protein>
    <submittedName>
        <fullName evidence="1">Uncharacterized protein</fullName>
    </submittedName>
</protein>
<evidence type="ECO:0000313" key="2">
    <source>
        <dbReference type="Proteomes" id="UP001055072"/>
    </source>
</evidence>
<name>A0ACB8UI64_9APHY</name>
<organism evidence="1 2">
    <name type="scientific">Irpex rosettiformis</name>
    <dbReference type="NCBI Taxonomy" id="378272"/>
    <lineage>
        <taxon>Eukaryota</taxon>
        <taxon>Fungi</taxon>
        <taxon>Dikarya</taxon>
        <taxon>Basidiomycota</taxon>
        <taxon>Agaricomycotina</taxon>
        <taxon>Agaricomycetes</taxon>
        <taxon>Polyporales</taxon>
        <taxon>Irpicaceae</taxon>
        <taxon>Irpex</taxon>
    </lineage>
</organism>
<proteinExistence type="predicted"/>
<gene>
    <name evidence="1" type="ORF">BDY19DRAFT_999321</name>
</gene>
<sequence>MLYPTLMTATGQKFYTLHNKDPQDGVYSHAMIYFSGDLLMRDIGGSWLDLLVEVDVLASPAMSAGVTIRGEKRTDEVESVVMERMARILCLYEIQDMQNLVLGSFGTGVFQINVGMVARIWAELLLDAGARFEKSFDNVVFAVLGSQTFGTFQEVFGRYGYRSGNGLVSDSTLWN</sequence>
<reference evidence="1" key="1">
    <citation type="journal article" date="2021" name="Environ. Microbiol.">
        <title>Gene family expansions and transcriptome signatures uncover fungal adaptations to wood decay.</title>
        <authorList>
            <person name="Hage H."/>
            <person name="Miyauchi S."/>
            <person name="Viragh M."/>
            <person name="Drula E."/>
            <person name="Min B."/>
            <person name="Chaduli D."/>
            <person name="Navarro D."/>
            <person name="Favel A."/>
            <person name="Norest M."/>
            <person name="Lesage-Meessen L."/>
            <person name="Balint B."/>
            <person name="Merenyi Z."/>
            <person name="de Eugenio L."/>
            <person name="Morin E."/>
            <person name="Martinez A.T."/>
            <person name="Baldrian P."/>
            <person name="Stursova M."/>
            <person name="Martinez M.J."/>
            <person name="Novotny C."/>
            <person name="Magnuson J.K."/>
            <person name="Spatafora J.W."/>
            <person name="Maurice S."/>
            <person name="Pangilinan J."/>
            <person name="Andreopoulos W."/>
            <person name="LaButti K."/>
            <person name="Hundley H."/>
            <person name="Na H."/>
            <person name="Kuo A."/>
            <person name="Barry K."/>
            <person name="Lipzen A."/>
            <person name="Henrissat B."/>
            <person name="Riley R."/>
            <person name="Ahrendt S."/>
            <person name="Nagy L.G."/>
            <person name="Grigoriev I.V."/>
            <person name="Martin F."/>
            <person name="Rosso M.N."/>
        </authorList>
    </citation>
    <scope>NUCLEOTIDE SEQUENCE</scope>
    <source>
        <strain evidence="1">CBS 384.51</strain>
    </source>
</reference>
<dbReference type="Proteomes" id="UP001055072">
    <property type="component" value="Unassembled WGS sequence"/>
</dbReference>
<comment type="caution">
    <text evidence="1">The sequence shown here is derived from an EMBL/GenBank/DDBJ whole genome shotgun (WGS) entry which is preliminary data.</text>
</comment>
<accession>A0ACB8UI64</accession>
<evidence type="ECO:0000313" key="1">
    <source>
        <dbReference type="EMBL" id="KAI0094147.1"/>
    </source>
</evidence>